<dbReference type="Proteomes" id="UP000471199">
    <property type="component" value="Unassembled WGS sequence"/>
</dbReference>
<comment type="caution">
    <text evidence="2">The sequence shown here is derived from an EMBL/GenBank/DDBJ whole genome shotgun (WGS) entry which is preliminary data.</text>
</comment>
<dbReference type="Pfam" id="PF18813">
    <property type="entry name" value="PBECR4"/>
    <property type="match status" value="1"/>
</dbReference>
<dbReference type="AlphaFoldDB" id="A0A7X3JVC9"/>
<gene>
    <name evidence="2" type="ORF">GO814_04290</name>
</gene>
<feature type="domain" description="Phage-Barnase-EndoU-ColicinE5/D-RelE like nuclease 4" evidence="1">
    <location>
        <begin position="17"/>
        <end position="170"/>
    </location>
</feature>
<dbReference type="EMBL" id="WPTS01000021">
    <property type="protein sequence ID" value="MVK34352.1"/>
    <property type="molecule type" value="Genomic_DNA"/>
</dbReference>
<reference evidence="2 3" key="1">
    <citation type="submission" date="2019-11" db="EMBL/GenBank/DDBJ databases">
        <title>Implementation of targeted gown and glove precautions to prevent Staphylococcus aureus acquisition in community-based nursing homes.</title>
        <authorList>
            <person name="Stine O.C."/>
        </authorList>
    </citation>
    <scope>NUCLEOTIDE SEQUENCE [LARGE SCALE GENOMIC DNA]</scope>
    <source>
        <strain evidence="2 3">S_2062.LAUP.DI</strain>
    </source>
</reference>
<accession>A0A7X3JVC9</accession>
<organism evidence="2 3">
    <name type="scientific">Staphylococcus aureus</name>
    <dbReference type="NCBI Taxonomy" id="1280"/>
    <lineage>
        <taxon>Bacteria</taxon>
        <taxon>Bacillati</taxon>
        <taxon>Bacillota</taxon>
        <taxon>Bacilli</taxon>
        <taxon>Bacillales</taxon>
        <taxon>Staphylococcaceae</taxon>
        <taxon>Staphylococcus</taxon>
    </lineage>
</organism>
<protein>
    <recommendedName>
        <fullName evidence="1">Phage-Barnase-EndoU-ColicinE5/D-RelE like nuclease 4 domain-containing protein</fullName>
    </recommendedName>
</protein>
<evidence type="ECO:0000313" key="3">
    <source>
        <dbReference type="Proteomes" id="UP000471199"/>
    </source>
</evidence>
<sequence length="186" mass="21949">MSKSAYLRINDENDVDLQNILNDFIACFCKGYFEVKTKYKKIPVFRISFHRNNLPHLLGLHYIHKGISAKKILGRIYDGTITKSTIKTHHEYSKIKDRLINYNFLHKCFIDKKIKVCVIVRENSVNPQKLDIAFIDDRNNNIMILGLRKGYNSDFYSPATMYVLGKNSSYLRMRRTYITDINWENN</sequence>
<evidence type="ECO:0000313" key="2">
    <source>
        <dbReference type="EMBL" id="MVK34352.1"/>
    </source>
</evidence>
<evidence type="ECO:0000259" key="1">
    <source>
        <dbReference type="Pfam" id="PF18813"/>
    </source>
</evidence>
<dbReference type="InterPro" id="IPR041420">
    <property type="entry name" value="PBECR4"/>
</dbReference>
<proteinExistence type="predicted"/>
<name>A0A7X3JVC9_STAAU</name>